<comment type="caution">
    <text evidence="2">The sequence shown here is derived from an EMBL/GenBank/DDBJ whole genome shotgun (WGS) entry which is preliminary data.</text>
</comment>
<feature type="domain" description="A-kinase anchor protein 7-like phosphoesterase" evidence="1">
    <location>
        <begin position="11"/>
        <end position="239"/>
    </location>
</feature>
<dbReference type="Proteomes" id="UP001629113">
    <property type="component" value="Unassembled WGS sequence"/>
</dbReference>
<evidence type="ECO:0000313" key="3">
    <source>
        <dbReference type="Proteomes" id="UP001629113"/>
    </source>
</evidence>
<sequence>MPPRLPKPQLTHFLCVPLITPSCRTQMQASLAAFRAEVTTDPASGASSLIPERAIRPLGTLHLTLGVMSLATDDRVNEALALLKSINLTDLISTTTGSDGSQVSRLGSLTVTLRGLESMHPPAKTSILYCSPVDHDSRLRDFCLNLRAIFAEFLVPDTRPLLLHATIVNTIYVPGTRGKGSGHGKSRAKLTIDARDLLEKYQDFEWMKDVRVEKVAICRMGAKKMDDGNEEYVVESEIEMPRATNLETEPGLHM</sequence>
<proteinExistence type="predicted"/>
<reference evidence="2 3" key="1">
    <citation type="submission" date="2024-06" db="EMBL/GenBank/DDBJ databases">
        <title>Complete genome of Phlyctema vagabunda strain 19-DSS-EL-015.</title>
        <authorList>
            <person name="Fiorenzani C."/>
        </authorList>
    </citation>
    <scope>NUCLEOTIDE SEQUENCE [LARGE SCALE GENOMIC DNA]</scope>
    <source>
        <strain evidence="2 3">19-DSS-EL-015</strain>
    </source>
</reference>
<evidence type="ECO:0000259" key="1">
    <source>
        <dbReference type="Pfam" id="PF10469"/>
    </source>
</evidence>
<dbReference type="PANTHER" id="PTHR13360:SF1">
    <property type="entry name" value="ACTIVATING SIGNAL COINTEGRATOR 1 COMPLEX SUBUNIT 1"/>
    <property type="match status" value="1"/>
</dbReference>
<dbReference type="Gene3D" id="3.90.1140.10">
    <property type="entry name" value="Cyclic phosphodiesterase"/>
    <property type="match status" value="1"/>
</dbReference>
<organism evidence="2 3">
    <name type="scientific">Phlyctema vagabunda</name>
    <dbReference type="NCBI Taxonomy" id="108571"/>
    <lineage>
        <taxon>Eukaryota</taxon>
        <taxon>Fungi</taxon>
        <taxon>Dikarya</taxon>
        <taxon>Ascomycota</taxon>
        <taxon>Pezizomycotina</taxon>
        <taxon>Leotiomycetes</taxon>
        <taxon>Helotiales</taxon>
        <taxon>Dermateaceae</taxon>
        <taxon>Phlyctema</taxon>
    </lineage>
</organism>
<protein>
    <recommendedName>
        <fullName evidence="1">A-kinase anchor protein 7-like phosphoesterase domain-containing protein</fullName>
    </recommendedName>
</protein>
<evidence type="ECO:0000313" key="2">
    <source>
        <dbReference type="EMBL" id="KAL3422422.1"/>
    </source>
</evidence>
<dbReference type="EMBL" id="JBFCZG010000005">
    <property type="protein sequence ID" value="KAL3422422.1"/>
    <property type="molecule type" value="Genomic_DNA"/>
</dbReference>
<name>A0ABR4PH43_9HELO</name>
<dbReference type="InterPro" id="IPR009210">
    <property type="entry name" value="ASCC1"/>
</dbReference>
<gene>
    <name evidence="2" type="ORF">PVAG01_06578</name>
</gene>
<dbReference type="PANTHER" id="PTHR13360">
    <property type="entry name" value="ACTIVATING SIGNAL COINTEGRATOR 1 COMPLEX SUBUNIT 1"/>
    <property type="match status" value="1"/>
</dbReference>
<accession>A0ABR4PH43</accession>
<dbReference type="InterPro" id="IPR019510">
    <property type="entry name" value="AKAP7-like_phosphoesterase"/>
</dbReference>
<dbReference type="Pfam" id="PF10469">
    <property type="entry name" value="AKAP7_NLS"/>
    <property type="match status" value="1"/>
</dbReference>
<keyword evidence="3" id="KW-1185">Reference proteome</keyword>